<protein>
    <submittedName>
        <fullName evidence="4">Uncharacterized protein</fullName>
    </submittedName>
</protein>
<evidence type="ECO:0000313" key="6">
    <source>
        <dbReference type="EMBL" id="KAE9194728.1"/>
    </source>
</evidence>
<dbReference type="Proteomes" id="UP000440367">
    <property type="component" value="Unassembled WGS sequence"/>
</dbReference>
<dbReference type="EMBL" id="QXFW01001811">
    <property type="protein sequence ID" value="KAE8985494.1"/>
    <property type="molecule type" value="Genomic_DNA"/>
</dbReference>
<sequence length="94" mass="10031">MALSTLLVTRIVASSIHAGSRVTSSIFSSLVNRARKQHAPAYPNRPADGPGYPNPPKWISSEVRVPGPVRRSNNSGIRTLVDPLTPALSDSMAL</sequence>
<organism evidence="4 11">
    <name type="scientific">Phytophthora fragariae</name>
    <dbReference type="NCBI Taxonomy" id="53985"/>
    <lineage>
        <taxon>Eukaryota</taxon>
        <taxon>Sar</taxon>
        <taxon>Stramenopiles</taxon>
        <taxon>Oomycota</taxon>
        <taxon>Peronosporomycetes</taxon>
        <taxon>Peronosporales</taxon>
        <taxon>Peronosporaceae</taxon>
        <taxon>Phytophthora</taxon>
    </lineage>
</organism>
<gene>
    <name evidence="7" type="ORF">PF002_g22860</name>
    <name evidence="6" type="ORF">PF004_g20641</name>
    <name evidence="5" type="ORF">PF005_g21650</name>
    <name evidence="4" type="ORF">PF006_g20806</name>
    <name evidence="8" type="ORF">PF008_g20984</name>
    <name evidence="3" type="ORF">PF010_g21123</name>
    <name evidence="2" type="ORF">PF011_g20365</name>
</gene>
<evidence type="ECO:0000313" key="9">
    <source>
        <dbReference type="Proteomes" id="UP000433483"/>
    </source>
</evidence>
<evidence type="ECO:0000313" key="13">
    <source>
        <dbReference type="Proteomes" id="UP000476176"/>
    </source>
</evidence>
<evidence type="ECO:0000313" key="8">
    <source>
        <dbReference type="EMBL" id="KAE9308361.1"/>
    </source>
</evidence>
<dbReference type="EMBL" id="QXGC01001861">
    <property type="protein sequence ID" value="KAE9194728.1"/>
    <property type="molecule type" value="Genomic_DNA"/>
</dbReference>
<evidence type="ECO:0000313" key="14">
    <source>
        <dbReference type="Proteomes" id="UP000486351"/>
    </source>
</evidence>
<dbReference type="Proteomes" id="UP000486351">
    <property type="component" value="Unassembled WGS sequence"/>
</dbReference>
<accession>A0A6A3S2T0</accession>
<reference evidence="9 10" key="1">
    <citation type="submission" date="2018-08" db="EMBL/GenBank/DDBJ databases">
        <title>Genomic investigation of the strawberry pathogen Phytophthora fragariae indicates pathogenicity is determined by transcriptional variation in three key races.</title>
        <authorList>
            <person name="Adams T.M."/>
            <person name="Armitage A.D."/>
            <person name="Sobczyk M.K."/>
            <person name="Bates H.J."/>
            <person name="Dunwell J.M."/>
            <person name="Nellist C.F."/>
            <person name="Harrison R.J."/>
        </authorList>
    </citation>
    <scope>NUCLEOTIDE SEQUENCE [LARGE SCALE GENOMIC DNA]</scope>
    <source>
        <strain evidence="7 10">BC-1</strain>
        <strain evidence="6 13">BC-23</strain>
        <strain evidence="5 9">NOV-27</strain>
        <strain evidence="4 11">NOV-5</strain>
        <strain evidence="8 14">NOV-77</strain>
        <strain evidence="3 15">ONT-3</strain>
        <strain evidence="2 12">SCRP245</strain>
    </source>
</reference>
<evidence type="ECO:0000313" key="12">
    <source>
        <dbReference type="Proteomes" id="UP000460718"/>
    </source>
</evidence>
<proteinExistence type="predicted"/>
<evidence type="ECO:0000256" key="1">
    <source>
        <dbReference type="SAM" id="MobiDB-lite"/>
    </source>
</evidence>
<dbReference type="EMBL" id="QXGA01001854">
    <property type="protein sequence ID" value="KAE9108787.1"/>
    <property type="molecule type" value="Genomic_DNA"/>
</dbReference>
<evidence type="ECO:0000313" key="5">
    <source>
        <dbReference type="EMBL" id="KAE9184507.1"/>
    </source>
</evidence>
<dbReference type="EMBL" id="QXGD01001896">
    <property type="protein sequence ID" value="KAE9197056.1"/>
    <property type="molecule type" value="Genomic_DNA"/>
</dbReference>
<dbReference type="EMBL" id="QXFY01001839">
    <property type="protein sequence ID" value="KAE9308361.1"/>
    <property type="molecule type" value="Genomic_DNA"/>
</dbReference>
<evidence type="ECO:0000313" key="4">
    <source>
        <dbReference type="EMBL" id="KAE9108787.1"/>
    </source>
</evidence>
<evidence type="ECO:0000313" key="15">
    <source>
        <dbReference type="Proteomes" id="UP000488956"/>
    </source>
</evidence>
<evidence type="ECO:0000313" key="3">
    <source>
        <dbReference type="EMBL" id="KAE9083667.1"/>
    </source>
</evidence>
<evidence type="ECO:0000313" key="7">
    <source>
        <dbReference type="EMBL" id="KAE9197056.1"/>
    </source>
</evidence>
<dbReference type="AlphaFoldDB" id="A0A6A3S2T0"/>
<dbReference type="Proteomes" id="UP000440732">
    <property type="component" value="Unassembled WGS sequence"/>
</dbReference>
<evidence type="ECO:0000313" key="10">
    <source>
        <dbReference type="Proteomes" id="UP000440367"/>
    </source>
</evidence>
<evidence type="ECO:0000313" key="11">
    <source>
        <dbReference type="Proteomes" id="UP000440732"/>
    </source>
</evidence>
<name>A0A6A3S2T0_9STRA</name>
<dbReference type="Proteomes" id="UP000460718">
    <property type="component" value="Unassembled WGS sequence"/>
</dbReference>
<dbReference type="EMBL" id="QXGB01001865">
    <property type="protein sequence ID" value="KAE9184507.1"/>
    <property type="molecule type" value="Genomic_DNA"/>
</dbReference>
<evidence type="ECO:0000313" key="2">
    <source>
        <dbReference type="EMBL" id="KAE8985494.1"/>
    </source>
</evidence>
<keyword evidence="9" id="KW-1185">Reference proteome</keyword>
<dbReference type="Proteomes" id="UP000488956">
    <property type="component" value="Unassembled WGS sequence"/>
</dbReference>
<dbReference type="Proteomes" id="UP000476176">
    <property type="component" value="Unassembled WGS sequence"/>
</dbReference>
<dbReference type="EMBL" id="QXFX01001867">
    <property type="protein sequence ID" value="KAE9083667.1"/>
    <property type="molecule type" value="Genomic_DNA"/>
</dbReference>
<feature type="region of interest" description="Disordered" evidence="1">
    <location>
        <begin position="37"/>
        <end position="57"/>
    </location>
</feature>
<dbReference type="Proteomes" id="UP000433483">
    <property type="component" value="Unassembled WGS sequence"/>
</dbReference>
<comment type="caution">
    <text evidence="4">The sequence shown here is derived from an EMBL/GenBank/DDBJ whole genome shotgun (WGS) entry which is preliminary data.</text>
</comment>